<comment type="caution">
    <text evidence="1">The sequence shown here is derived from an EMBL/GenBank/DDBJ whole genome shotgun (WGS) entry which is preliminary data.</text>
</comment>
<gene>
    <name evidence="1" type="ORF">CHS0354_037973</name>
</gene>
<dbReference type="AlphaFoldDB" id="A0AAE0T9E1"/>
<evidence type="ECO:0000313" key="1">
    <source>
        <dbReference type="EMBL" id="KAK3606297.1"/>
    </source>
</evidence>
<reference evidence="1" key="3">
    <citation type="submission" date="2023-05" db="EMBL/GenBank/DDBJ databases">
        <authorList>
            <person name="Smith C.H."/>
        </authorList>
    </citation>
    <scope>NUCLEOTIDE SEQUENCE</scope>
    <source>
        <strain evidence="1">CHS0354</strain>
        <tissue evidence="1">Mantle</tissue>
    </source>
</reference>
<accession>A0AAE0T9E1</accession>
<organism evidence="1 2">
    <name type="scientific">Potamilus streckersoni</name>
    <dbReference type="NCBI Taxonomy" id="2493646"/>
    <lineage>
        <taxon>Eukaryota</taxon>
        <taxon>Metazoa</taxon>
        <taxon>Spiralia</taxon>
        <taxon>Lophotrochozoa</taxon>
        <taxon>Mollusca</taxon>
        <taxon>Bivalvia</taxon>
        <taxon>Autobranchia</taxon>
        <taxon>Heteroconchia</taxon>
        <taxon>Palaeoheterodonta</taxon>
        <taxon>Unionida</taxon>
        <taxon>Unionoidea</taxon>
        <taxon>Unionidae</taxon>
        <taxon>Ambleminae</taxon>
        <taxon>Lampsilini</taxon>
        <taxon>Potamilus</taxon>
    </lineage>
</organism>
<sequence length="83" mass="9401">MHVVYQGEHHCHYQIFSGWAFLSLIIDTRVDYKVSVEKEKKTGPAKSKIVLNFHYFGVYKSGSSDCAGHVEIRYSLPGQPGVK</sequence>
<keyword evidence="2" id="KW-1185">Reference proteome</keyword>
<dbReference type="EMBL" id="JAEAOA010002216">
    <property type="protein sequence ID" value="KAK3606297.1"/>
    <property type="molecule type" value="Genomic_DNA"/>
</dbReference>
<dbReference type="Proteomes" id="UP001195483">
    <property type="component" value="Unassembled WGS sequence"/>
</dbReference>
<evidence type="ECO:0000313" key="2">
    <source>
        <dbReference type="Proteomes" id="UP001195483"/>
    </source>
</evidence>
<name>A0AAE0T9E1_9BIVA</name>
<reference evidence="1" key="2">
    <citation type="journal article" date="2021" name="Genome Biol. Evol.">
        <title>Developing a high-quality reference genome for a parasitic bivalve with doubly uniparental inheritance (Bivalvia: Unionida).</title>
        <authorList>
            <person name="Smith C.H."/>
        </authorList>
    </citation>
    <scope>NUCLEOTIDE SEQUENCE</scope>
    <source>
        <strain evidence="1">CHS0354</strain>
        <tissue evidence="1">Mantle</tissue>
    </source>
</reference>
<proteinExistence type="predicted"/>
<reference evidence="1" key="1">
    <citation type="journal article" date="2021" name="Genome Biol. Evol.">
        <title>A High-Quality Reference Genome for a Parasitic Bivalve with Doubly Uniparental Inheritance (Bivalvia: Unionida).</title>
        <authorList>
            <person name="Smith C.H."/>
        </authorList>
    </citation>
    <scope>NUCLEOTIDE SEQUENCE</scope>
    <source>
        <strain evidence="1">CHS0354</strain>
    </source>
</reference>
<protein>
    <submittedName>
        <fullName evidence="1">Uncharacterized protein</fullName>
    </submittedName>
</protein>